<dbReference type="EMBL" id="SMFU01000007">
    <property type="protein sequence ID" value="TCK08693.1"/>
    <property type="molecule type" value="Genomic_DNA"/>
</dbReference>
<name>A0A4R1GN90_9GAMM</name>
<feature type="domain" description="EamA" evidence="8">
    <location>
        <begin position="157"/>
        <end position="293"/>
    </location>
</feature>
<feature type="domain" description="EamA" evidence="8">
    <location>
        <begin position="8"/>
        <end position="142"/>
    </location>
</feature>
<keyword evidence="10" id="KW-1185">Reference proteome</keyword>
<keyword evidence="2" id="KW-1003">Cell membrane</keyword>
<evidence type="ECO:0000256" key="2">
    <source>
        <dbReference type="ARBA" id="ARBA00022475"/>
    </source>
</evidence>
<feature type="transmembrane region" description="Helical" evidence="7">
    <location>
        <begin position="256"/>
        <end position="275"/>
    </location>
</feature>
<dbReference type="RefSeq" id="WP_132287771.1">
    <property type="nucleotide sequence ID" value="NZ_SMFU01000007.1"/>
</dbReference>
<dbReference type="Pfam" id="PF00892">
    <property type="entry name" value="EamA"/>
    <property type="match status" value="2"/>
</dbReference>
<comment type="subcellular location">
    <subcellularLocation>
        <location evidence="1">Cell membrane</location>
        <topology evidence="1">Multi-pass membrane protein</topology>
    </subcellularLocation>
</comment>
<feature type="transmembrane region" description="Helical" evidence="7">
    <location>
        <begin position="281"/>
        <end position="298"/>
    </location>
</feature>
<dbReference type="OrthoDB" id="4167046at2"/>
<feature type="transmembrane region" description="Helical" evidence="7">
    <location>
        <begin position="156"/>
        <end position="175"/>
    </location>
</feature>
<feature type="region of interest" description="Disordered" evidence="6">
    <location>
        <begin position="304"/>
        <end position="330"/>
    </location>
</feature>
<evidence type="ECO:0000256" key="7">
    <source>
        <dbReference type="SAM" id="Phobius"/>
    </source>
</evidence>
<keyword evidence="4 7" id="KW-1133">Transmembrane helix</keyword>
<evidence type="ECO:0000256" key="5">
    <source>
        <dbReference type="ARBA" id="ARBA00023136"/>
    </source>
</evidence>
<feature type="transmembrane region" description="Helical" evidence="7">
    <location>
        <begin position="226"/>
        <end position="244"/>
    </location>
</feature>
<dbReference type="InterPro" id="IPR000620">
    <property type="entry name" value="EamA_dom"/>
</dbReference>
<keyword evidence="3 7" id="KW-0812">Transmembrane</keyword>
<sequence length="330" mass="35963">MTSSRLWPAVLLLLITTWSWGGMFPVAKPMLDILDPFFMTLIRFSLTALGLLLILFCVEGRKAFSFEGRLLKLLFLGTLGFACFNLLAFNGLVHSKPEHGAVIMATQPMIAVLLTWVMRGLKPGAFTLGTILVAFAGVFLVITGGDIERAFGGGKIIWDLLFFVGAMFWVAYTLGAQSFHTWSPLRYTAITAGLGCFSIALISFGLTAAGMLSIPDWNTLVELRWSLAYLVIPAGIMGVLFWNIGIKKLGPINGVLFINFVPVSAFTIGVVQGRSFSAEEVIGAILVMSALIANNLYVRARMKRSTGDDDQSQRNNEQPANRATARPDNA</sequence>
<evidence type="ECO:0000313" key="10">
    <source>
        <dbReference type="Proteomes" id="UP000294546"/>
    </source>
</evidence>
<dbReference type="GO" id="GO:0005886">
    <property type="term" value="C:plasma membrane"/>
    <property type="evidence" value="ECO:0007669"/>
    <property type="project" value="UniProtKB-SubCell"/>
</dbReference>
<keyword evidence="5 7" id="KW-0472">Membrane</keyword>
<proteinExistence type="predicted"/>
<dbReference type="SUPFAM" id="SSF103481">
    <property type="entry name" value="Multidrug resistance efflux transporter EmrE"/>
    <property type="match status" value="1"/>
</dbReference>
<evidence type="ECO:0000256" key="4">
    <source>
        <dbReference type="ARBA" id="ARBA00022989"/>
    </source>
</evidence>
<feature type="transmembrane region" description="Helical" evidence="7">
    <location>
        <begin position="70"/>
        <end position="93"/>
    </location>
</feature>
<comment type="caution">
    <text evidence="9">The sequence shown here is derived from an EMBL/GenBank/DDBJ whole genome shotgun (WGS) entry which is preliminary data.</text>
</comment>
<dbReference type="PANTHER" id="PTHR42920:SF14">
    <property type="entry name" value="TRANSPORTER, DRUG_METABOLITE EXPORTER FAMILY"/>
    <property type="match status" value="1"/>
</dbReference>
<evidence type="ECO:0000256" key="1">
    <source>
        <dbReference type="ARBA" id="ARBA00004651"/>
    </source>
</evidence>
<organism evidence="9 10">
    <name type="scientific">Marinobacterium mangrovicola</name>
    <dbReference type="NCBI Taxonomy" id="1476959"/>
    <lineage>
        <taxon>Bacteria</taxon>
        <taxon>Pseudomonadati</taxon>
        <taxon>Pseudomonadota</taxon>
        <taxon>Gammaproteobacteria</taxon>
        <taxon>Oceanospirillales</taxon>
        <taxon>Oceanospirillaceae</taxon>
        <taxon>Marinobacterium</taxon>
    </lineage>
</organism>
<reference evidence="9 10" key="1">
    <citation type="submission" date="2019-03" db="EMBL/GenBank/DDBJ databases">
        <title>Genomic Encyclopedia of Archaeal and Bacterial Type Strains, Phase II (KMG-II): from individual species to whole genera.</title>
        <authorList>
            <person name="Goeker M."/>
        </authorList>
    </citation>
    <scope>NUCLEOTIDE SEQUENCE [LARGE SCALE GENOMIC DNA]</scope>
    <source>
        <strain evidence="9 10">DSM 27697</strain>
    </source>
</reference>
<feature type="transmembrane region" description="Helical" evidence="7">
    <location>
        <begin position="99"/>
        <end position="118"/>
    </location>
</feature>
<evidence type="ECO:0000313" key="9">
    <source>
        <dbReference type="EMBL" id="TCK08693.1"/>
    </source>
</evidence>
<accession>A0A4R1GN90</accession>
<feature type="transmembrane region" description="Helical" evidence="7">
    <location>
        <begin position="125"/>
        <end position="144"/>
    </location>
</feature>
<dbReference type="InterPro" id="IPR037185">
    <property type="entry name" value="EmrE-like"/>
</dbReference>
<feature type="transmembrane region" description="Helical" evidence="7">
    <location>
        <begin position="187"/>
        <end position="214"/>
    </location>
</feature>
<feature type="transmembrane region" description="Helical" evidence="7">
    <location>
        <begin position="37"/>
        <end position="58"/>
    </location>
</feature>
<dbReference type="PANTHER" id="PTHR42920">
    <property type="entry name" value="OS03G0707200 PROTEIN-RELATED"/>
    <property type="match status" value="1"/>
</dbReference>
<gene>
    <name evidence="9" type="ORF">CLV83_0785</name>
</gene>
<protein>
    <submittedName>
        <fullName evidence="9">Drug/metabolite transporter (DMT)-like permease</fullName>
    </submittedName>
</protein>
<evidence type="ECO:0000256" key="3">
    <source>
        <dbReference type="ARBA" id="ARBA00022692"/>
    </source>
</evidence>
<dbReference type="InterPro" id="IPR051258">
    <property type="entry name" value="Diverse_Substrate_Transporter"/>
</dbReference>
<evidence type="ECO:0000256" key="6">
    <source>
        <dbReference type="SAM" id="MobiDB-lite"/>
    </source>
</evidence>
<dbReference type="AlphaFoldDB" id="A0A4R1GN90"/>
<dbReference type="Proteomes" id="UP000294546">
    <property type="component" value="Unassembled WGS sequence"/>
</dbReference>
<evidence type="ECO:0000259" key="8">
    <source>
        <dbReference type="Pfam" id="PF00892"/>
    </source>
</evidence>